<feature type="compositionally biased region" description="Basic and acidic residues" evidence="1">
    <location>
        <begin position="197"/>
        <end position="216"/>
    </location>
</feature>
<proteinExistence type="predicted"/>
<name>A0A8H3HRH3_9AGAM</name>
<protein>
    <submittedName>
        <fullName evidence="2">Uncharacterized protein</fullName>
    </submittedName>
</protein>
<dbReference type="Proteomes" id="UP000663827">
    <property type="component" value="Unassembled WGS sequence"/>
</dbReference>
<dbReference type="EMBL" id="CAJNJQ010000053">
    <property type="protein sequence ID" value="CAE7053096.1"/>
    <property type="molecule type" value="Genomic_DNA"/>
</dbReference>
<dbReference type="AlphaFoldDB" id="A0A8H3HRH3"/>
<evidence type="ECO:0000256" key="1">
    <source>
        <dbReference type="SAM" id="MobiDB-lite"/>
    </source>
</evidence>
<feature type="region of interest" description="Disordered" evidence="1">
    <location>
        <begin position="180"/>
        <end position="239"/>
    </location>
</feature>
<evidence type="ECO:0000313" key="2">
    <source>
        <dbReference type="EMBL" id="CAE7053096.1"/>
    </source>
</evidence>
<feature type="compositionally biased region" description="Acidic residues" evidence="1">
    <location>
        <begin position="217"/>
        <end position="236"/>
    </location>
</feature>
<accession>A0A8H3HRH3</accession>
<comment type="caution">
    <text evidence="2">The sequence shown here is derived from an EMBL/GenBank/DDBJ whole genome shotgun (WGS) entry which is preliminary data.</text>
</comment>
<gene>
    <name evidence="2" type="ORF">RDB_LOCUS2463</name>
</gene>
<sequence>MGKRTEAGRVRGQRTDRAEVGIHLGPQVVATFPAVGSLLPLGRPAVGHSATKIDTSRLPIDPPLGALSVRLAWLSSTYCTRLFTSSTLGLFLAAHPFGYRARCAQIRRPRARGLDSTMDIVPAVSSNQRLVRSEDQLPCDAIRDARDLYDPCMVGWDSVNKPGEGYSRLHDLNVVPPPPATQENHTAENWAFGSPGPKRDGYVTIEPAERTIRADPDTEEDAGDGTGDESTNDGDGDVPPCGRWARAFGPCTACGLDRPSDTKSGEIPILRPDSFERPPFDPSRHVVFVADYWHLHFRDYIARIRPSHPESIFFAQPPCLCNLHYSRTRISAVEERTFHIIMMGPL</sequence>
<evidence type="ECO:0000313" key="3">
    <source>
        <dbReference type="Proteomes" id="UP000663827"/>
    </source>
</evidence>
<organism evidence="2 3">
    <name type="scientific">Rhizoctonia solani</name>
    <dbReference type="NCBI Taxonomy" id="456999"/>
    <lineage>
        <taxon>Eukaryota</taxon>
        <taxon>Fungi</taxon>
        <taxon>Dikarya</taxon>
        <taxon>Basidiomycota</taxon>
        <taxon>Agaricomycotina</taxon>
        <taxon>Agaricomycetes</taxon>
        <taxon>Cantharellales</taxon>
        <taxon>Ceratobasidiaceae</taxon>
        <taxon>Rhizoctonia</taxon>
    </lineage>
</organism>
<reference evidence="2" key="1">
    <citation type="submission" date="2021-01" db="EMBL/GenBank/DDBJ databases">
        <authorList>
            <person name="Kaushik A."/>
        </authorList>
    </citation>
    <scope>NUCLEOTIDE SEQUENCE</scope>
    <source>
        <strain evidence="2">AG5</strain>
    </source>
</reference>